<organism evidence="8 9">
    <name type="scientific">Trichinella papuae</name>
    <dbReference type="NCBI Taxonomy" id="268474"/>
    <lineage>
        <taxon>Eukaryota</taxon>
        <taxon>Metazoa</taxon>
        <taxon>Ecdysozoa</taxon>
        <taxon>Nematoda</taxon>
        <taxon>Enoplea</taxon>
        <taxon>Dorylaimia</taxon>
        <taxon>Trichinellida</taxon>
        <taxon>Trichinellidae</taxon>
        <taxon>Trichinella</taxon>
    </lineage>
</organism>
<evidence type="ECO:0000256" key="7">
    <source>
        <dbReference type="SAM" id="MobiDB-lite"/>
    </source>
</evidence>
<evidence type="ECO:0000256" key="3">
    <source>
        <dbReference type="ARBA" id="ARBA00022300"/>
    </source>
</evidence>
<keyword evidence="4" id="KW-0472">Membrane</keyword>
<protein>
    <recommendedName>
        <fullName evidence="3">BLOC-1-related complex subunit 5</fullName>
    </recommendedName>
</protein>
<evidence type="ECO:0000256" key="2">
    <source>
        <dbReference type="ARBA" id="ARBA00010235"/>
    </source>
</evidence>
<evidence type="ECO:0000313" key="9">
    <source>
        <dbReference type="Proteomes" id="UP000054843"/>
    </source>
</evidence>
<gene>
    <name evidence="8" type="primary">LOH12CR1</name>
    <name evidence="8" type="ORF">T10_4390</name>
</gene>
<evidence type="ECO:0000256" key="6">
    <source>
        <dbReference type="ARBA" id="ARBA00023288"/>
    </source>
</evidence>
<dbReference type="InterPro" id="IPR018780">
    <property type="entry name" value="TBORCS5"/>
</dbReference>
<keyword evidence="6" id="KW-0449">Lipoprotein</keyword>
<name>A0A0V1ME23_9BILA</name>
<dbReference type="EMBL" id="JYDO01000119">
    <property type="protein sequence ID" value="KRZ70170.1"/>
    <property type="molecule type" value="Genomic_DNA"/>
</dbReference>
<dbReference type="PANTHER" id="PTHR31634:SF2">
    <property type="entry name" value="BLOC-1-RELATED COMPLEX SUBUNIT 5"/>
    <property type="match status" value="1"/>
</dbReference>
<dbReference type="Pfam" id="PF10158">
    <property type="entry name" value="LOH1CR12"/>
    <property type="match status" value="1"/>
</dbReference>
<evidence type="ECO:0000256" key="4">
    <source>
        <dbReference type="ARBA" id="ARBA00023136"/>
    </source>
</evidence>
<dbReference type="GO" id="GO:0032418">
    <property type="term" value="P:lysosome localization"/>
    <property type="evidence" value="ECO:0007669"/>
    <property type="project" value="InterPro"/>
</dbReference>
<keyword evidence="9" id="KW-1185">Reference proteome</keyword>
<dbReference type="STRING" id="268474.A0A0V1ME23"/>
<evidence type="ECO:0000256" key="5">
    <source>
        <dbReference type="ARBA" id="ARBA00023228"/>
    </source>
</evidence>
<dbReference type="PANTHER" id="PTHR31634">
    <property type="entry name" value="BLOC-1-RELATED COMPLEX SUBUNIT 5"/>
    <property type="match status" value="1"/>
</dbReference>
<sequence length="215" mass="23771">MGHDHSKAAGAGLPWRLRESGTDNSRSNTSRVVVVNPGQPEQLQSEFLTKLKEIPIFYPLSRGNVTSAGMKSSINVPRSKLNSLPMLRAAQKVQYHLRINAEEISLKQSALNSAMKDVDSMLSKLRPYPVSKFKQFSRLNGDLSQIENLYMQVVSVSSLLKEVVSLADRVNALLPERNRLPPLSTLIRTEECTVDLNGPEEQTVIDISTTSNPSA</sequence>
<accession>A0A0V1ME23</accession>
<comment type="similarity">
    <text evidence="2">Belongs to the BORCS5 family.</text>
</comment>
<dbReference type="EMBL" id="JYDO01000119">
    <property type="protein sequence ID" value="KRZ70171.1"/>
    <property type="molecule type" value="Genomic_DNA"/>
</dbReference>
<dbReference type="OrthoDB" id="10035640at2759"/>
<dbReference type="GO" id="GO:0098574">
    <property type="term" value="C:cytoplasmic side of lysosomal membrane"/>
    <property type="evidence" value="ECO:0007669"/>
    <property type="project" value="TreeGrafter"/>
</dbReference>
<comment type="subcellular location">
    <subcellularLocation>
        <location evidence="1">Lysosome membrane</location>
        <topology evidence="1">Lipid-anchor</topology>
        <orientation evidence="1">Cytoplasmic side</orientation>
    </subcellularLocation>
</comment>
<dbReference type="CDD" id="cd22789">
    <property type="entry name" value="BORCS5-like"/>
    <property type="match status" value="1"/>
</dbReference>
<reference evidence="8 9" key="1">
    <citation type="submission" date="2015-01" db="EMBL/GenBank/DDBJ databases">
        <title>Evolution of Trichinella species and genotypes.</title>
        <authorList>
            <person name="Korhonen P.K."/>
            <person name="Edoardo P."/>
            <person name="Giuseppe L.R."/>
            <person name="Gasser R.B."/>
        </authorList>
    </citation>
    <scope>NUCLEOTIDE SEQUENCE [LARGE SCALE GENOMIC DNA]</scope>
    <source>
        <strain evidence="8">ISS1980</strain>
    </source>
</reference>
<dbReference type="GO" id="GO:0099078">
    <property type="term" value="C:BORC complex"/>
    <property type="evidence" value="ECO:0007669"/>
    <property type="project" value="TreeGrafter"/>
</dbReference>
<proteinExistence type="inferred from homology"/>
<dbReference type="Proteomes" id="UP000054843">
    <property type="component" value="Unassembled WGS sequence"/>
</dbReference>
<dbReference type="GO" id="GO:0030672">
    <property type="term" value="C:synaptic vesicle membrane"/>
    <property type="evidence" value="ECO:0007669"/>
    <property type="project" value="TreeGrafter"/>
</dbReference>
<dbReference type="GO" id="GO:0072384">
    <property type="term" value="P:organelle transport along microtubule"/>
    <property type="evidence" value="ECO:0007669"/>
    <property type="project" value="TreeGrafter"/>
</dbReference>
<dbReference type="GO" id="GO:1903744">
    <property type="term" value="P:positive regulation of anterograde synaptic vesicle transport"/>
    <property type="evidence" value="ECO:0007669"/>
    <property type="project" value="TreeGrafter"/>
</dbReference>
<dbReference type="AlphaFoldDB" id="A0A0V1ME23"/>
<evidence type="ECO:0000313" key="8">
    <source>
        <dbReference type="EMBL" id="KRZ70171.1"/>
    </source>
</evidence>
<feature type="region of interest" description="Disordered" evidence="7">
    <location>
        <begin position="1"/>
        <end position="30"/>
    </location>
</feature>
<keyword evidence="5" id="KW-0458">Lysosome</keyword>
<evidence type="ECO:0000256" key="1">
    <source>
        <dbReference type="ARBA" id="ARBA00004122"/>
    </source>
</evidence>
<comment type="caution">
    <text evidence="8">The sequence shown here is derived from an EMBL/GenBank/DDBJ whole genome shotgun (WGS) entry which is preliminary data.</text>
</comment>